<evidence type="ECO:0000313" key="3">
    <source>
        <dbReference type="EMBL" id="RZC29839.1"/>
    </source>
</evidence>
<evidence type="ECO:0000313" key="2">
    <source>
        <dbReference type="EMBL" id="KHN26306.1"/>
    </source>
</evidence>
<reference evidence="3 4" key="2">
    <citation type="submission" date="2018-09" db="EMBL/GenBank/DDBJ databases">
        <title>A high-quality reference genome of wild soybean provides a powerful tool to mine soybean genomes.</title>
        <authorList>
            <person name="Xie M."/>
            <person name="Chung C.Y.L."/>
            <person name="Li M.-W."/>
            <person name="Wong F.-L."/>
            <person name="Chan T.-F."/>
            <person name="Lam H.-M."/>
        </authorList>
    </citation>
    <scope>NUCLEOTIDE SEQUENCE [LARGE SCALE GENOMIC DNA]</scope>
    <source>
        <strain evidence="4">cv. W05</strain>
        <tissue evidence="3">Hypocotyl of etiolated seedlings</tissue>
    </source>
</reference>
<gene>
    <name evidence="3" type="ORF">D0Y65_001441</name>
    <name evidence="2" type="ORF">glysoja_046568</name>
</gene>
<dbReference type="Proteomes" id="UP000053555">
    <property type="component" value="Unassembled WGS sequence"/>
</dbReference>
<feature type="transmembrane region" description="Helical" evidence="1">
    <location>
        <begin position="165"/>
        <end position="185"/>
    </location>
</feature>
<feature type="transmembrane region" description="Helical" evidence="1">
    <location>
        <begin position="139"/>
        <end position="159"/>
    </location>
</feature>
<evidence type="ECO:0000256" key="1">
    <source>
        <dbReference type="SAM" id="Phobius"/>
    </source>
</evidence>
<dbReference type="InterPro" id="IPR053258">
    <property type="entry name" value="Ca-permeable_cation_channel"/>
</dbReference>
<dbReference type="Proteomes" id="UP000289340">
    <property type="component" value="Chromosome 1"/>
</dbReference>
<keyword evidence="4" id="KW-1185">Reference proteome</keyword>
<name>A0A0B2QXD1_GLYSO</name>
<dbReference type="AlphaFoldDB" id="A0A0B2QXD1"/>
<dbReference type="PANTHER" id="PTHR34115:SF6">
    <property type="entry name" value="PROTEIN, PUTATIVE-RELATED"/>
    <property type="match status" value="1"/>
</dbReference>
<evidence type="ECO:0000313" key="4">
    <source>
        <dbReference type="Proteomes" id="UP000289340"/>
    </source>
</evidence>
<sequence length="219" mass="24667">MDASSQEYIDEIKVVGAHDVSLSICRTKPRGVRVAKKVNQRKSKLMGCTCRLKYYNRTSLSTSSIEQEFIPSIPWHAIFVFLDPILIGVMQVEYQNKKESPFDTHPLQKNTFLTAICIYGALLGIKMQTKTRDGFFQEILNYGLLLSGAFSSVSLLSILLKQHHLLWIVLTIWGSIPIVLSRHMLKSSACWITKMLAKLTWGVCKDSSANGSNDICPRV</sequence>
<organism evidence="2">
    <name type="scientific">Glycine soja</name>
    <name type="common">Wild soybean</name>
    <dbReference type="NCBI Taxonomy" id="3848"/>
    <lineage>
        <taxon>Eukaryota</taxon>
        <taxon>Viridiplantae</taxon>
        <taxon>Streptophyta</taxon>
        <taxon>Embryophyta</taxon>
        <taxon>Tracheophyta</taxon>
        <taxon>Spermatophyta</taxon>
        <taxon>Magnoliopsida</taxon>
        <taxon>eudicotyledons</taxon>
        <taxon>Gunneridae</taxon>
        <taxon>Pentapetalae</taxon>
        <taxon>rosids</taxon>
        <taxon>fabids</taxon>
        <taxon>Fabales</taxon>
        <taxon>Fabaceae</taxon>
        <taxon>Papilionoideae</taxon>
        <taxon>50 kb inversion clade</taxon>
        <taxon>NPAAA clade</taxon>
        <taxon>indigoferoid/millettioid clade</taxon>
        <taxon>Phaseoleae</taxon>
        <taxon>Glycine</taxon>
        <taxon>Glycine subgen. Soja</taxon>
    </lineage>
</organism>
<proteinExistence type="predicted"/>
<dbReference type="EMBL" id="KN653917">
    <property type="protein sequence ID" value="KHN26306.1"/>
    <property type="molecule type" value="Genomic_DNA"/>
</dbReference>
<reference evidence="2" key="1">
    <citation type="submission" date="2014-07" db="EMBL/GenBank/DDBJ databases">
        <title>Identification of a novel salt tolerance gene in wild soybean by whole-genome sequencing.</title>
        <authorList>
            <person name="Lam H.-M."/>
            <person name="Qi X."/>
            <person name="Li M.-W."/>
            <person name="Liu X."/>
            <person name="Xie M."/>
            <person name="Ni M."/>
            <person name="Xu X."/>
        </authorList>
    </citation>
    <scope>NUCLEOTIDE SEQUENCE [LARGE SCALE GENOMIC DNA]</scope>
    <source>
        <tissue evidence="2">Root</tissue>
    </source>
</reference>
<keyword evidence="1" id="KW-0472">Membrane</keyword>
<keyword evidence="1" id="KW-1133">Transmembrane helix</keyword>
<dbReference type="EMBL" id="QZWG01000001">
    <property type="protein sequence ID" value="RZC29839.1"/>
    <property type="molecule type" value="Genomic_DNA"/>
</dbReference>
<protein>
    <submittedName>
        <fullName evidence="2">Uncharacterized protein</fullName>
    </submittedName>
</protein>
<dbReference type="PANTHER" id="PTHR34115">
    <property type="entry name" value="PROTEIN, PUTATIVE-RELATED"/>
    <property type="match status" value="1"/>
</dbReference>
<accession>A0A0B2QXD1</accession>
<keyword evidence="1" id="KW-0812">Transmembrane</keyword>